<comment type="caution">
    <text evidence="1">The sequence shown here is derived from an EMBL/GenBank/DDBJ whole genome shotgun (WGS) entry which is preliminary data.</text>
</comment>
<dbReference type="RefSeq" id="WP_272196382.1">
    <property type="nucleotide sequence ID" value="NZ_CP113514.1"/>
</dbReference>
<dbReference type="InterPro" id="IPR008822">
    <property type="entry name" value="Endonuclease_RusA-like"/>
</dbReference>
<sequence length="147" mass="17496">MEIEIIYGQVIAKANNYQAVPGKDGQKRIIKNDRIREYEKSFCLQCKKYRGKRISGRFKLFIRVWHGNIRFDLDNALKTILDCLQMVEAITNDSLCFEIHAEKRIDRRNPRVEFGLEEINEQKNIFSQNKASENHFHLSDEQEYQKE</sequence>
<dbReference type="InterPro" id="IPR036614">
    <property type="entry name" value="RusA-like_sf"/>
</dbReference>
<dbReference type="Gene3D" id="3.30.1330.70">
    <property type="entry name" value="Holliday junction resolvase RusA"/>
    <property type="match status" value="1"/>
</dbReference>
<dbReference type="SUPFAM" id="SSF103084">
    <property type="entry name" value="Holliday junction resolvase RusA"/>
    <property type="match status" value="1"/>
</dbReference>
<dbReference type="Pfam" id="PF05866">
    <property type="entry name" value="RusA"/>
    <property type="match status" value="1"/>
</dbReference>
<dbReference type="GO" id="GO:0006281">
    <property type="term" value="P:DNA repair"/>
    <property type="evidence" value="ECO:0007669"/>
    <property type="project" value="InterPro"/>
</dbReference>
<name>A0A6A1X650_BACOV</name>
<proteinExistence type="predicted"/>
<protein>
    <submittedName>
        <fullName evidence="1">RusA family crossover junction endodeoxyribonuclease</fullName>
    </submittedName>
</protein>
<dbReference type="AlphaFoldDB" id="A0A6A1X650"/>
<organism evidence="1 2">
    <name type="scientific">Bacteroides ovatus</name>
    <dbReference type="NCBI Taxonomy" id="28116"/>
    <lineage>
        <taxon>Bacteria</taxon>
        <taxon>Pseudomonadati</taxon>
        <taxon>Bacteroidota</taxon>
        <taxon>Bacteroidia</taxon>
        <taxon>Bacteroidales</taxon>
        <taxon>Bacteroidaceae</taxon>
        <taxon>Bacteroides</taxon>
    </lineage>
</organism>
<dbReference type="EMBL" id="VWFC01000044">
    <property type="protein sequence ID" value="KAB1319990.1"/>
    <property type="molecule type" value="Genomic_DNA"/>
</dbReference>
<dbReference type="GO" id="GO:0000287">
    <property type="term" value="F:magnesium ion binding"/>
    <property type="evidence" value="ECO:0007669"/>
    <property type="project" value="InterPro"/>
</dbReference>
<evidence type="ECO:0000313" key="1">
    <source>
        <dbReference type="EMBL" id="KAB1319990.1"/>
    </source>
</evidence>
<gene>
    <name evidence="1" type="ORF">F3B53_23655</name>
</gene>
<reference evidence="1 2" key="1">
    <citation type="journal article" date="2019" name="Nat. Med.">
        <title>A library of human gut bacterial isolates paired with longitudinal multiomics data enables mechanistic microbiome research.</title>
        <authorList>
            <person name="Poyet M."/>
            <person name="Groussin M."/>
            <person name="Gibbons S.M."/>
            <person name="Avila-Pacheco J."/>
            <person name="Jiang X."/>
            <person name="Kearney S.M."/>
            <person name="Perrotta A.R."/>
            <person name="Berdy B."/>
            <person name="Zhao S."/>
            <person name="Lieberman T.D."/>
            <person name="Swanson P.K."/>
            <person name="Smith M."/>
            <person name="Roesemann S."/>
            <person name="Alexander J.E."/>
            <person name="Rich S.A."/>
            <person name="Livny J."/>
            <person name="Vlamakis H."/>
            <person name="Clish C."/>
            <person name="Bullock K."/>
            <person name="Deik A."/>
            <person name="Scott J."/>
            <person name="Pierce K.A."/>
            <person name="Xavier R.J."/>
            <person name="Alm E.J."/>
        </authorList>
    </citation>
    <scope>NUCLEOTIDE SEQUENCE [LARGE SCALE GENOMIC DNA]</scope>
    <source>
        <strain evidence="1 2">BIOML-A2</strain>
    </source>
</reference>
<dbReference type="GO" id="GO:0006310">
    <property type="term" value="P:DNA recombination"/>
    <property type="evidence" value="ECO:0007669"/>
    <property type="project" value="InterPro"/>
</dbReference>
<evidence type="ECO:0000313" key="2">
    <source>
        <dbReference type="Proteomes" id="UP000375690"/>
    </source>
</evidence>
<dbReference type="Proteomes" id="UP000375690">
    <property type="component" value="Unassembled WGS sequence"/>
</dbReference>
<accession>A0A6A1X650</accession>